<dbReference type="GO" id="GO:0006412">
    <property type="term" value="P:translation"/>
    <property type="evidence" value="ECO:0007669"/>
    <property type="project" value="UniProtKB-UniRule"/>
</dbReference>
<dbReference type="InterPro" id="IPR036164">
    <property type="entry name" value="bL21-like_sf"/>
</dbReference>
<evidence type="ECO:0000256" key="1">
    <source>
        <dbReference type="ARBA" id="ARBA00008563"/>
    </source>
</evidence>
<comment type="subunit">
    <text evidence="4">Part of the 50S ribosomal subunit. Contacts protein L20.</text>
</comment>
<dbReference type="GO" id="GO:0019843">
    <property type="term" value="F:rRNA binding"/>
    <property type="evidence" value="ECO:0007669"/>
    <property type="project" value="UniProtKB-UniRule"/>
</dbReference>
<keyword evidence="2 4" id="KW-0689">Ribosomal protein</keyword>
<keyword evidence="3 4" id="KW-0687">Ribonucleoprotein</keyword>
<dbReference type="GO" id="GO:0003735">
    <property type="term" value="F:structural constituent of ribosome"/>
    <property type="evidence" value="ECO:0007669"/>
    <property type="project" value="InterPro"/>
</dbReference>
<dbReference type="PANTHER" id="PTHR21349:SF0">
    <property type="entry name" value="LARGE RIBOSOMAL SUBUNIT PROTEIN BL21M"/>
    <property type="match status" value="1"/>
</dbReference>
<dbReference type="EMBL" id="DSOL01000226">
    <property type="protein sequence ID" value="HEN28547.1"/>
    <property type="molecule type" value="Genomic_DNA"/>
</dbReference>
<dbReference type="NCBIfam" id="TIGR00061">
    <property type="entry name" value="L21"/>
    <property type="match status" value="1"/>
</dbReference>
<comment type="caution">
    <text evidence="6">The sequence shown here is derived from an EMBL/GenBank/DDBJ whole genome shotgun (WGS) entry which is preliminary data.</text>
</comment>
<sequence length="105" mass="12043">MKEAVIEFKGFQYKVKENDLITTQKVENDAGELVEIGNVLLVYDGDKVLVGTPYVPTAKVVARVVKHYKADKVIAFRFVNKENVRKKRGHRQELSELKIEKIVLE</sequence>
<dbReference type="HAMAP" id="MF_01363">
    <property type="entry name" value="Ribosomal_bL21"/>
    <property type="match status" value="1"/>
</dbReference>
<comment type="function">
    <text evidence="4 5">This protein binds to 23S rRNA in the presence of protein L20.</text>
</comment>
<dbReference type="GO" id="GO:0005840">
    <property type="term" value="C:ribosome"/>
    <property type="evidence" value="ECO:0007669"/>
    <property type="project" value="UniProtKB-KW"/>
</dbReference>
<reference evidence="6" key="1">
    <citation type="journal article" date="2020" name="mSystems">
        <title>Genome- and Community-Level Interaction Insights into Carbon Utilization and Element Cycling Functions of Hydrothermarchaeota in Hydrothermal Sediment.</title>
        <authorList>
            <person name="Zhou Z."/>
            <person name="Liu Y."/>
            <person name="Xu W."/>
            <person name="Pan J."/>
            <person name="Luo Z.H."/>
            <person name="Li M."/>
        </authorList>
    </citation>
    <scope>NUCLEOTIDE SEQUENCE [LARGE SCALE GENOMIC DNA]</scope>
    <source>
        <strain evidence="6">SpSt-34</strain>
    </source>
</reference>
<dbReference type="GO" id="GO:1990904">
    <property type="term" value="C:ribonucleoprotein complex"/>
    <property type="evidence" value="ECO:0007669"/>
    <property type="project" value="UniProtKB-KW"/>
</dbReference>
<dbReference type="InterPro" id="IPR028909">
    <property type="entry name" value="bL21-like"/>
</dbReference>
<proteinExistence type="inferred from homology"/>
<evidence type="ECO:0000256" key="5">
    <source>
        <dbReference type="RuleBase" id="RU000562"/>
    </source>
</evidence>
<name>A0A7C2K333_UNCW3</name>
<dbReference type="PANTHER" id="PTHR21349">
    <property type="entry name" value="50S RIBOSOMAL PROTEIN L21"/>
    <property type="match status" value="1"/>
</dbReference>
<organism evidence="6">
    <name type="scientific">candidate division WOR-3 bacterium</name>
    <dbReference type="NCBI Taxonomy" id="2052148"/>
    <lineage>
        <taxon>Bacteria</taxon>
        <taxon>Bacteria division WOR-3</taxon>
    </lineage>
</organism>
<evidence type="ECO:0000313" key="6">
    <source>
        <dbReference type="EMBL" id="HEN28547.1"/>
    </source>
</evidence>
<accession>A0A7C2K333</accession>
<evidence type="ECO:0000256" key="2">
    <source>
        <dbReference type="ARBA" id="ARBA00022980"/>
    </source>
</evidence>
<dbReference type="AlphaFoldDB" id="A0A7C2K333"/>
<protein>
    <recommendedName>
        <fullName evidence="4">Large ribosomal subunit protein bL21</fullName>
    </recommendedName>
</protein>
<keyword evidence="4 5" id="KW-0694">RNA-binding</keyword>
<evidence type="ECO:0000256" key="3">
    <source>
        <dbReference type="ARBA" id="ARBA00023274"/>
    </source>
</evidence>
<gene>
    <name evidence="4 6" type="primary">rplU</name>
    <name evidence="6" type="ORF">ENQ77_07905</name>
</gene>
<dbReference type="InterPro" id="IPR001787">
    <property type="entry name" value="Ribosomal_bL21"/>
</dbReference>
<evidence type="ECO:0000256" key="4">
    <source>
        <dbReference type="HAMAP-Rule" id="MF_01363"/>
    </source>
</evidence>
<keyword evidence="4 5" id="KW-0699">rRNA-binding</keyword>
<comment type="similarity">
    <text evidence="1 4 5">Belongs to the bacterial ribosomal protein bL21 family.</text>
</comment>
<dbReference type="GO" id="GO:0005737">
    <property type="term" value="C:cytoplasm"/>
    <property type="evidence" value="ECO:0007669"/>
    <property type="project" value="UniProtKB-ARBA"/>
</dbReference>
<dbReference type="Pfam" id="PF00829">
    <property type="entry name" value="Ribosomal_L21p"/>
    <property type="match status" value="1"/>
</dbReference>
<dbReference type="SUPFAM" id="SSF141091">
    <property type="entry name" value="L21p-like"/>
    <property type="match status" value="1"/>
</dbReference>